<accession>A0A0A8J593</accession>
<dbReference type="Pfam" id="PF00535">
    <property type="entry name" value="Glycos_transf_2"/>
    <property type="match status" value="1"/>
</dbReference>
<keyword evidence="3" id="KW-0808">Transferase</keyword>
<evidence type="ECO:0000313" key="2">
    <source>
        <dbReference type="EMBL" id="AIG62629.1"/>
    </source>
</evidence>
<dbReference type="EMBL" id="KJ778788">
    <property type="protein sequence ID" value="AIG62629.1"/>
    <property type="molecule type" value="Genomic_DNA"/>
</dbReference>
<dbReference type="EMBL" id="AB812043">
    <property type="protein sequence ID" value="BAQ01421.1"/>
    <property type="molecule type" value="Genomic_DNA"/>
</dbReference>
<dbReference type="SUPFAM" id="SSF53448">
    <property type="entry name" value="Nucleotide-diphospho-sugar transferases"/>
    <property type="match status" value="1"/>
</dbReference>
<dbReference type="PANTHER" id="PTHR22916:SF3">
    <property type="entry name" value="UDP-GLCNAC:BETAGAL BETA-1,3-N-ACETYLGLUCOSAMINYLTRANSFERASE-LIKE PROTEIN 1"/>
    <property type="match status" value="1"/>
</dbReference>
<gene>
    <name evidence="2" type="primary">epsJ</name>
</gene>
<dbReference type="InterPro" id="IPR001173">
    <property type="entry name" value="Glyco_trans_2-like"/>
</dbReference>
<dbReference type="AlphaFoldDB" id="A0A0A8J593"/>
<organism evidence="3">
    <name type="scientific">Escherichia coli</name>
    <dbReference type="NCBI Taxonomy" id="562"/>
    <lineage>
        <taxon>Bacteria</taxon>
        <taxon>Pseudomonadati</taxon>
        <taxon>Pseudomonadota</taxon>
        <taxon>Gammaproteobacteria</taxon>
        <taxon>Enterobacterales</taxon>
        <taxon>Enterobacteriaceae</taxon>
        <taxon>Escherichia</taxon>
    </lineage>
</organism>
<feature type="domain" description="Glycosyltransferase 2-like" evidence="1">
    <location>
        <begin position="10"/>
        <end position="120"/>
    </location>
</feature>
<reference evidence="3" key="1">
    <citation type="journal article" date="2014" name="DNA Res.">
        <title>A complete view of the genetic diversity of the Escherichia coli O-antigen biosynthesis gene cluster.</title>
        <authorList>
            <person name="Iguchi A."/>
            <person name="Iyoda S."/>
            <person name="Kikuchi T."/>
            <person name="Ogura Y."/>
            <person name="Katsura K."/>
            <person name="Ohnishi M."/>
            <person name="Hayashi T."/>
            <person name="Thomson N.R."/>
        </authorList>
    </citation>
    <scope>NUCLEOTIDE SEQUENCE</scope>
    <source>
        <strain evidence="3">H319</strain>
    </source>
</reference>
<dbReference type="GO" id="GO:0016758">
    <property type="term" value="F:hexosyltransferase activity"/>
    <property type="evidence" value="ECO:0007669"/>
    <property type="project" value="UniProtKB-ARBA"/>
</dbReference>
<dbReference type="Gene3D" id="3.90.550.10">
    <property type="entry name" value="Spore Coat Polysaccharide Biosynthesis Protein SpsA, Chain A"/>
    <property type="match status" value="1"/>
</dbReference>
<dbReference type="RefSeq" id="WP_115203058.1">
    <property type="nucleotide sequence ID" value="NZ_UGEL01000003.1"/>
</dbReference>
<dbReference type="PANTHER" id="PTHR22916">
    <property type="entry name" value="GLYCOSYLTRANSFERASE"/>
    <property type="match status" value="1"/>
</dbReference>
<sequence>MRDYQLIKYSFIIPCYNVSKYILTAIESIPVREDIEIIIIDDGSTDGLSNAISSYKGNKIIYFHKENGGVSSARNKGIDLATGKYLLFFDGDDYYSEDLINYLDKGFDNAQAKMITFGYNHLANNRLKYYSPGTTGIKSTRVLIGQILLRQSFQCMCSFAVESDLVKNNNLRFNEVTYYYEDIEFQLKVMSLMNFVFVIDKPLFFYISRKKSATNSFVNEKHFSLFYAIDRLENILDADMNDSLTYFRWYSLFWIFRLAFKNGCTKKSISILKTLKLSNFKYNLIPCSQGRFKYNLIWLFQKFPIPFISFILNLRAIRNN</sequence>
<dbReference type="CDD" id="cd00761">
    <property type="entry name" value="Glyco_tranf_GTA_type"/>
    <property type="match status" value="1"/>
</dbReference>
<proteinExistence type="predicted"/>
<evidence type="ECO:0000259" key="1">
    <source>
        <dbReference type="Pfam" id="PF00535"/>
    </source>
</evidence>
<protein>
    <submittedName>
        <fullName evidence="2">Glycosyl transferase</fullName>
    </submittedName>
    <submittedName>
        <fullName evidence="3">Putative glycosyltransferase</fullName>
    </submittedName>
</protein>
<evidence type="ECO:0000313" key="3">
    <source>
        <dbReference type="EMBL" id="BAQ01421.1"/>
    </source>
</evidence>
<reference evidence="2" key="2">
    <citation type="journal article" date="2016" name="PLoS ONE">
        <title>Comparison of O-Antigen Gene Clusters of All O-Serogroups of Escherichia coli and Proposal for Adopting a New Nomenclature for O-Typing.</title>
        <authorList>
            <person name="DebRoy C."/>
            <person name="Fratamico P.M."/>
            <person name="Yan X."/>
            <person name="Baranzoni G."/>
            <person name="Liu Y."/>
            <person name="Needleman D.S."/>
            <person name="Tebbs R."/>
            <person name="O'Connell C.D."/>
            <person name="Allred A."/>
            <person name="Swimley M."/>
            <person name="Mwangi M."/>
            <person name="Kapur V."/>
            <person name="Raygoza Garay J.A."/>
            <person name="Roberts E.L."/>
            <person name="Katani R."/>
        </authorList>
    </citation>
    <scope>NUCLEOTIDE SEQUENCE</scope>
    <source>
        <strain evidence="2">H 319</strain>
    </source>
</reference>
<dbReference type="InterPro" id="IPR029044">
    <property type="entry name" value="Nucleotide-diphossugar_trans"/>
</dbReference>
<name>A0A0A8J593_ECOLX</name>